<protein>
    <submittedName>
        <fullName evidence="1">Uncharacterized protein</fullName>
    </submittedName>
</protein>
<gene>
    <name evidence="1" type="ORF">A2920_00390</name>
</gene>
<dbReference type="Proteomes" id="UP000179283">
    <property type="component" value="Unassembled WGS sequence"/>
</dbReference>
<sequence length="132" mass="15151">MPIERTANWWQAFLEEKLSGWQLRVVIPRMRMDPITMLGMIRGVEVRATDDKLYSVTFHMPVVGFSGTMDPYEWNWSDKNPPHTFQLTEANFLQLERVDETAGGANFALQNPAVQLFLIPPSADLFLRGIPE</sequence>
<proteinExistence type="predicted"/>
<comment type="caution">
    <text evidence="1">The sequence shown here is derived from an EMBL/GenBank/DDBJ whole genome shotgun (WGS) entry which is preliminary data.</text>
</comment>
<accession>A0A1G2U211</accession>
<name>A0A1G2U211_9BACT</name>
<evidence type="ECO:0000313" key="2">
    <source>
        <dbReference type="Proteomes" id="UP000179283"/>
    </source>
</evidence>
<reference evidence="1 2" key="1">
    <citation type="journal article" date="2016" name="Nat. Commun.">
        <title>Thousands of microbial genomes shed light on interconnected biogeochemical processes in an aquifer system.</title>
        <authorList>
            <person name="Anantharaman K."/>
            <person name="Brown C.T."/>
            <person name="Hug L.A."/>
            <person name="Sharon I."/>
            <person name="Castelle C.J."/>
            <person name="Probst A.J."/>
            <person name="Thomas B.C."/>
            <person name="Singh A."/>
            <person name="Wilkins M.J."/>
            <person name="Karaoz U."/>
            <person name="Brodie E.L."/>
            <person name="Williams K.H."/>
            <person name="Hubbard S.S."/>
            <person name="Banfield J.F."/>
        </authorList>
    </citation>
    <scope>NUCLEOTIDE SEQUENCE [LARGE SCALE GENOMIC DNA]</scope>
</reference>
<evidence type="ECO:0000313" key="1">
    <source>
        <dbReference type="EMBL" id="OHB03533.1"/>
    </source>
</evidence>
<dbReference type="EMBL" id="MHWD01000019">
    <property type="protein sequence ID" value="OHB03533.1"/>
    <property type="molecule type" value="Genomic_DNA"/>
</dbReference>
<dbReference type="AlphaFoldDB" id="A0A1G2U211"/>
<organism evidence="1 2">
    <name type="scientific">Candidatus Zambryskibacteria bacterium RIFCSPLOWO2_01_FULL_43_17</name>
    <dbReference type="NCBI Taxonomy" id="1802760"/>
    <lineage>
        <taxon>Bacteria</taxon>
        <taxon>Candidatus Zambryskiibacteriota</taxon>
    </lineage>
</organism>